<dbReference type="GO" id="GO:0005829">
    <property type="term" value="C:cytosol"/>
    <property type="evidence" value="ECO:0007669"/>
    <property type="project" value="TreeGrafter"/>
</dbReference>
<dbReference type="STRING" id="755172.HMPREF1863_01164"/>
<protein>
    <recommendedName>
        <fullName evidence="2">Thiamine-binding protein domain-containing protein</fullName>
    </recommendedName>
</protein>
<accession>A0A134AE06</accession>
<evidence type="ECO:0000313" key="3">
    <source>
        <dbReference type="EMBL" id="KXB65953.1"/>
    </source>
</evidence>
<dbReference type="RefSeq" id="WP_068368212.1">
    <property type="nucleotide sequence ID" value="NZ_CAIJCT010000016.1"/>
</dbReference>
<dbReference type="AlphaFoldDB" id="A0A134AE06"/>
<dbReference type="EMBL" id="LSDG01000036">
    <property type="protein sequence ID" value="KXB65953.1"/>
    <property type="molecule type" value="Genomic_DNA"/>
</dbReference>
<evidence type="ECO:0000256" key="1">
    <source>
        <dbReference type="ARBA" id="ARBA00010272"/>
    </source>
</evidence>
<organism evidence="3 4">
    <name type="scientific">Aedoeadaptatus coxii</name>
    <dbReference type="NCBI Taxonomy" id="755172"/>
    <lineage>
        <taxon>Bacteria</taxon>
        <taxon>Bacillati</taxon>
        <taxon>Bacillota</taxon>
        <taxon>Tissierellia</taxon>
        <taxon>Tissierellales</taxon>
        <taxon>Peptoniphilaceae</taxon>
        <taxon>Aedoeadaptatus</taxon>
    </lineage>
</organism>
<dbReference type="PANTHER" id="PTHR33777">
    <property type="entry name" value="UPF0045 PROTEIN ECM15"/>
    <property type="match status" value="1"/>
</dbReference>
<reference evidence="4" key="1">
    <citation type="submission" date="2016-01" db="EMBL/GenBank/DDBJ databases">
        <authorList>
            <person name="Mitreva M."/>
            <person name="Pepin K.H."/>
            <person name="Mihindukulasuriya K.A."/>
            <person name="Fulton R."/>
            <person name="Fronick C."/>
            <person name="O'Laughlin M."/>
            <person name="Miner T."/>
            <person name="Herter B."/>
            <person name="Rosa B.A."/>
            <person name="Cordes M."/>
            <person name="Tomlinson C."/>
            <person name="Wollam A."/>
            <person name="Palsikar V.B."/>
            <person name="Mardis E.R."/>
            <person name="Wilson R.K."/>
        </authorList>
    </citation>
    <scope>NUCLEOTIDE SEQUENCE [LARGE SCALE GENOMIC DNA]</scope>
    <source>
        <strain evidence="4">DNF00729</strain>
    </source>
</reference>
<dbReference type="InterPro" id="IPR002767">
    <property type="entry name" value="Thiamine_BP"/>
</dbReference>
<dbReference type="Pfam" id="PF01910">
    <property type="entry name" value="Thiamine_BP"/>
    <property type="match status" value="1"/>
</dbReference>
<name>A0A134AE06_9FIRM</name>
<dbReference type="Gene3D" id="3.30.70.930">
    <property type="match status" value="1"/>
</dbReference>
<evidence type="ECO:0000259" key="2">
    <source>
        <dbReference type="Pfam" id="PF01910"/>
    </source>
</evidence>
<keyword evidence="4" id="KW-1185">Reference proteome</keyword>
<comment type="similarity">
    <text evidence="1">Belongs to the UPF0045 family.</text>
</comment>
<feature type="domain" description="Thiamine-binding protein" evidence="2">
    <location>
        <begin position="4"/>
        <end position="95"/>
    </location>
</feature>
<dbReference type="PATRIC" id="fig|755172.3.peg.1125"/>
<proteinExistence type="inferred from homology"/>
<evidence type="ECO:0000313" key="4">
    <source>
        <dbReference type="Proteomes" id="UP000070442"/>
    </source>
</evidence>
<comment type="caution">
    <text evidence="3">The sequence shown here is derived from an EMBL/GenBank/DDBJ whole genome shotgun (WGS) entry which is preliminary data.</text>
</comment>
<dbReference type="NCBIfam" id="TIGR00106">
    <property type="entry name" value="MTH1187 family thiamine-binding protein"/>
    <property type="match status" value="1"/>
</dbReference>
<dbReference type="PANTHER" id="PTHR33777:SF1">
    <property type="entry name" value="UPF0045 PROTEIN ECM15"/>
    <property type="match status" value="1"/>
</dbReference>
<dbReference type="Proteomes" id="UP000070442">
    <property type="component" value="Unassembled WGS sequence"/>
</dbReference>
<dbReference type="SUPFAM" id="SSF89957">
    <property type="entry name" value="MTH1187/YkoF-like"/>
    <property type="match status" value="1"/>
</dbReference>
<sequence length="104" mass="11475">MAVVELTLIPIGTESTSCSPYVAAAYDAVKDNDKVEIRLNPMGTVLEGDIDELFACVRKMQEAVFANGAHRVYSVVKIDDRRDKKGNLDQKINSVMEKVADSKK</sequence>
<dbReference type="InterPro" id="IPR051614">
    <property type="entry name" value="UPF0045_domain"/>
</dbReference>
<dbReference type="InterPro" id="IPR029756">
    <property type="entry name" value="MTH1187/YkoF-like"/>
</dbReference>
<dbReference type="OrthoDB" id="5886358at2"/>
<gene>
    <name evidence="3" type="ORF">HMPREF1863_01164</name>
</gene>